<dbReference type="SUPFAM" id="SSF55785">
    <property type="entry name" value="PYP-like sensor domain (PAS domain)"/>
    <property type="match status" value="1"/>
</dbReference>
<protein>
    <submittedName>
        <fullName evidence="3">PAS domain S-box protein</fullName>
    </submittedName>
</protein>
<sequence>MLNLMKSLLISARGRIIAGLVAIVLVFTHLNMQRDGAFAQVILNEWVGLWLRVIIIFSFGYFIDYIYRIKVTNERNKEVYSSLFEHNPDASYSIDLLGHFKEVNTATSRITGYSKEELLNKSFLPIIAPEEKGRVFAYFKRVLNGESVIFDSKSFINREKEEPLI</sequence>
<organism evidence="3 4">
    <name type="scientific">Bacillus suaedaesalsae</name>
    <dbReference type="NCBI Taxonomy" id="2810349"/>
    <lineage>
        <taxon>Bacteria</taxon>
        <taxon>Bacillati</taxon>
        <taxon>Bacillota</taxon>
        <taxon>Bacilli</taxon>
        <taxon>Bacillales</taxon>
        <taxon>Bacillaceae</taxon>
        <taxon>Bacillus</taxon>
    </lineage>
</organism>
<dbReference type="InterPro" id="IPR013655">
    <property type="entry name" value="PAS_fold_3"/>
</dbReference>
<feature type="transmembrane region" description="Helical" evidence="1">
    <location>
        <begin position="49"/>
        <end position="67"/>
    </location>
</feature>
<evidence type="ECO:0000256" key="1">
    <source>
        <dbReference type="SAM" id="Phobius"/>
    </source>
</evidence>
<dbReference type="Proteomes" id="UP001518925">
    <property type="component" value="Unassembled WGS sequence"/>
</dbReference>
<name>A0ABS2DKW6_9BACI</name>
<dbReference type="InterPro" id="IPR035965">
    <property type="entry name" value="PAS-like_dom_sf"/>
</dbReference>
<evidence type="ECO:0000259" key="2">
    <source>
        <dbReference type="PROSITE" id="PS50112"/>
    </source>
</evidence>
<dbReference type="EMBL" id="JAFELM010000039">
    <property type="protein sequence ID" value="MBM6619146.1"/>
    <property type="molecule type" value="Genomic_DNA"/>
</dbReference>
<keyword evidence="1" id="KW-1133">Transmembrane helix</keyword>
<dbReference type="NCBIfam" id="TIGR00229">
    <property type="entry name" value="sensory_box"/>
    <property type="match status" value="1"/>
</dbReference>
<keyword evidence="4" id="KW-1185">Reference proteome</keyword>
<dbReference type="Gene3D" id="3.30.450.20">
    <property type="entry name" value="PAS domain"/>
    <property type="match status" value="1"/>
</dbReference>
<evidence type="ECO:0000313" key="3">
    <source>
        <dbReference type="EMBL" id="MBM6619146.1"/>
    </source>
</evidence>
<reference evidence="3 4" key="1">
    <citation type="submission" date="2021-02" db="EMBL/GenBank/DDBJ databases">
        <title>Bacillus sp. RD4P76, an endophyte from a halophyte.</title>
        <authorList>
            <person name="Sun J.-Q."/>
        </authorList>
    </citation>
    <scope>NUCLEOTIDE SEQUENCE [LARGE SCALE GENOMIC DNA]</scope>
    <source>
        <strain evidence="3 4">RD4P76</strain>
    </source>
</reference>
<comment type="caution">
    <text evidence="3">The sequence shown here is derived from an EMBL/GenBank/DDBJ whole genome shotgun (WGS) entry which is preliminary data.</text>
</comment>
<evidence type="ECO:0000313" key="4">
    <source>
        <dbReference type="Proteomes" id="UP001518925"/>
    </source>
</evidence>
<dbReference type="PROSITE" id="PS50112">
    <property type="entry name" value="PAS"/>
    <property type="match status" value="1"/>
</dbReference>
<feature type="domain" description="PAS" evidence="2">
    <location>
        <begin position="76"/>
        <end position="146"/>
    </location>
</feature>
<accession>A0ABS2DKW6</accession>
<gene>
    <name evidence="3" type="ORF">JR050_15870</name>
</gene>
<dbReference type="InterPro" id="IPR000014">
    <property type="entry name" value="PAS"/>
</dbReference>
<dbReference type="Pfam" id="PF08447">
    <property type="entry name" value="PAS_3"/>
    <property type="match status" value="1"/>
</dbReference>
<proteinExistence type="predicted"/>
<dbReference type="CDD" id="cd00130">
    <property type="entry name" value="PAS"/>
    <property type="match status" value="1"/>
</dbReference>
<dbReference type="RefSeq" id="WP_204204501.1">
    <property type="nucleotide sequence ID" value="NZ_JAFELM010000039.1"/>
</dbReference>
<keyword evidence="1" id="KW-0472">Membrane</keyword>
<dbReference type="SMART" id="SM00091">
    <property type="entry name" value="PAS"/>
    <property type="match status" value="1"/>
</dbReference>
<keyword evidence="1" id="KW-0812">Transmembrane</keyword>